<keyword evidence="3 6" id="KW-0518">Myosin</keyword>
<feature type="compositionally biased region" description="Polar residues" evidence="7">
    <location>
        <begin position="10"/>
        <end position="19"/>
    </location>
</feature>
<dbReference type="OrthoDB" id="2914378at2759"/>
<dbReference type="CDD" id="cd01386">
    <property type="entry name" value="MYSc_Myo18"/>
    <property type="match status" value="1"/>
</dbReference>
<proteinExistence type="inferred from homology"/>
<keyword evidence="2 6" id="KW-0067">ATP-binding</keyword>
<feature type="compositionally biased region" description="Polar residues" evidence="7">
    <location>
        <begin position="77"/>
        <end position="102"/>
    </location>
</feature>
<dbReference type="PRINTS" id="PR00193">
    <property type="entry name" value="MYOSINHEAVY"/>
</dbReference>
<evidence type="ECO:0000256" key="3">
    <source>
        <dbReference type="ARBA" id="ARBA00023123"/>
    </source>
</evidence>
<organism evidence="9 10">
    <name type="scientific">Hermetia illucens</name>
    <name type="common">Black soldier fly</name>
    <dbReference type="NCBI Taxonomy" id="343691"/>
    <lineage>
        <taxon>Eukaryota</taxon>
        <taxon>Metazoa</taxon>
        <taxon>Ecdysozoa</taxon>
        <taxon>Arthropoda</taxon>
        <taxon>Hexapoda</taxon>
        <taxon>Insecta</taxon>
        <taxon>Pterygota</taxon>
        <taxon>Neoptera</taxon>
        <taxon>Endopterygota</taxon>
        <taxon>Diptera</taxon>
        <taxon>Brachycera</taxon>
        <taxon>Stratiomyomorpha</taxon>
        <taxon>Stratiomyidae</taxon>
        <taxon>Hermetiinae</taxon>
        <taxon>Hermetia</taxon>
    </lineage>
</organism>
<evidence type="ECO:0000256" key="2">
    <source>
        <dbReference type="ARBA" id="ARBA00022840"/>
    </source>
</evidence>
<dbReference type="Gene3D" id="3.40.850.10">
    <property type="entry name" value="Kinesin motor domain"/>
    <property type="match status" value="1"/>
</dbReference>
<dbReference type="EMBL" id="LR899014">
    <property type="protein sequence ID" value="CAD7093203.1"/>
    <property type="molecule type" value="Genomic_DNA"/>
</dbReference>
<reference evidence="9 10" key="1">
    <citation type="submission" date="2020-11" db="EMBL/GenBank/DDBJ databases">
        <authorList>
            <person name="Wallbank WR R."/>
            <person name="Pardo Diaz C."/>
            <person name="Kozak K."/>
            <person name="Martin S."/>
            <person name="Jiggins C."/>
            <person name="Moest M."/>
            <person name="Warren A I."/>
            <person name="Generalovic N T."/>
            <person name="Byers J.R.P. K."/>
            <person name="Montejo-Kovacevich G."/>
            <person name="Yen C E."/>
        </authorList>
    </citation>
    <scope>NUCLEOTIDE SEQUENCE [LARGE SCALE GENOMIC DNA]</scope>
</reference>
<keyword evidence="5 6" id="KW-0009">Actin-binding</keyword>
<comment type="caution">
    <text evidence="6">Lacks conserved residue(s) required for the propagation of feature annotation.</text>
</comment>
<dbReference type="GO" id="GO:0016020">
    <property type="term" value="C:membrane"/>
    <property type="evidence" value="ECO:0007669"/>
    <property type="project" value="TreeGrafter"/>
</dbReference>
<dbReference type="Gene3D" id="1.20.58.530">
    <property type="match status" value="1"/>
</dbReference>
<dbReference type="PROSITE" id="PS51456">
    <property type="entry name" value="MYOSIN_MOTOR"/>
    <property type="match status" value="1"/>
</dbReference>
<feature type="region of interest" description="Disordered" evidence="7">
    <location>
        <begin position="1"/>
        <end position="33"/>
    </location>
</feature>
<sequence>MATFTPFKTFEQSLRATPSKQPPGGLPLKPEIHRGCTGKAHACGTIKTKPVILRSPDHDHHHHRPPVPTNSSHRKNSVSSETISDSGSENYSWNSNELNSNQKQDHRNYQVDNVVVRKKPLRPSLSSPAPRRRTIDAIIPTNYQTNGHKSPNHSDERNRLLSDGDKDCHDQDKRQASNFQRNRSFRASGGAGSKQNANGRPPWQNVYAANKGAIIGGSPSPVGNSNGGSAVKRTGSFNARLRGSFRRKETVDWNAIWEKSHSIRCDGGNLKNYDKFLNVKARRSDSDDSDIPSGESVWLVHRGGFSTALRLPGKANENGKVTIQLLHNGEQLNVDEDDIEKANPPNLDLVEDICQLKHLNEASVLHCLRQRYASNLIHTKAGPILIVVNPMAPLSLYSEKVVSMFRGCKTEDMPPHIYSLAQTAYRTMLETRRDQSLIFMGRSGSGKTTSFKHALYYLALAAGSVNKLLNAEKVNAVNTILEAFGNTKTCLNANATRFTQILSLDFDNTGQIASASVQVLLLERSRAGKRTNNESTFHILTRLLAGAEGMLQKELHLENISPEDNNPFVSLSQKLEDRHKAASEFSRTVQAFETLNVDPAAVKGIWCILASIYHLGVAGVSKIGTGPTSRIQFGNPSAARKAATLLGVSLEDLLLSAFPSNSAGGSSPARSPTETPESAWESLEGLVIGLYSEAVAAAVALINKSICTPAHTFASILLVDTPGFQNPASCGVQLGATLSDLKHNYLQERLQLLFHHMTLVAPRDRYAQELVEIDTEGLTETYPGPLVSLIDKAPQSHVVRTSQRDLREQDRRGLLWLLDEESMYPNSNDDSFLERLFSHYSDREHQALIRRAAGTRQFILQHLQGTNPVLYSAQGWLKSSREHPAIKNAGTLLQDSTKDEISRLYVGTLTRGSGVVFYGSIAGLEGTQSLRRVSSIRRSFTSAGVKRNSVMLQVKFTVDGVIDTLRRTGTHFVHCYLLQHNGGTHSVVSSSPNQSINGSEEMVNVPLLRSQLRGSQVLEAARLHKLGFPEPVPLSEFVRRFGLLGDASNKNLTVEQILSANEIDSSLYRIGPSQVSGTNYVALF</sequence>
<dbReference type="Proteomes" id="UP000594454">
    <property type="component" value="Chromosome 6"/>
</dbReference>
<dbReference type="InterPro" id="IPR001609">
    <property type="entry name" value="Myosin_head_motor_dom-like"/>
</dbReference>
<dbReference type="GO" id="GO:0000146">
    <property type="term" value="F:microfilament motor activity"/>
    <property type="evidence" value="ECO:0007669"/>
    <property type="project" value="TreeGrafter"/>
</dbReference>
<dbReference type="InterPro" id="IPR027417">
    <property type="entry name" value="P-loop_NTPase"/>
</dbReference>
<name>A0A7R8V5H3_HERIL</name>
<dbReference type="Gene3D" id="1.20.120.720">
    <property type="entry name" value="Myosin VI head, motor domain, U50 subdomain"/>
    <property type="match status" value="1"/>
</dbReference>
<dbReference type="InterPro" id="IPR036064">
    <property type="entry name" value="MYSc_Myo18"/>
</dbReference>
<evidence type="ECO:0000256" key="6">
    <source>
        <dbReference type="PROSITE-ProRule" id="PRU00782"/>
    </source>
</evidence>
<dbReference type="Pfam" id="PF00063">
    <property type="entry name" value="Myosin_head"/>
    <property type="match status" value="1"/>
</dbReference>
<dbReference type="Gene3D" id="1.10.10.820">
    <property type="match status" value="1"/>
</dbReference>
<protein>
    <recommendedName>
        <fullName evidence="8">Myosin motor domain-containing protein</fullName>
    </recommendedName>
</protein>
<dbReference type="PANTHER" id="PTHR13140:SF706">
    <property type="entry name" value="DILUTE CLASS UNCONVENTIONAL MYOSIN, ISOFORM C"/>
    <property type="match status" value="1"/>
</dbReference>
<evidence type="ECO:0000259" key="8">
    <source>
        <dbReference type="PROSITE" id="PS51456"/>
    </source>
</evidence>
<dbReference type="GO" id="GO:0005524">
    <property type="term" value="F:ATP binding"/>
    <property type="evidence" value="ECO:0007669"/>
    <property type="project" value="UniProtKB-UniRule"/>
</dbReference>
<dbReference type="GO" id="GO:0051015">
    <property type="term" value="F:actin filament binding"/>
    <property type="evidence" value="ECO:0007669"/>
    <property type="project" value="TreeGrafter"/>
</dbReference>
<accession>A0A7R8V5H3</accession>
<evidence type="ECO:0000256" key="5">
    <source>
        <dbReference type="ARBA" id="ARBA00023203"/>
    </source>
</evidence>
<evidence type="ECO:0000256" key="7">
    <source>
        <dbReference type="SAM" id="MobiDB-lite"/>
    </source>
</evidence>
<keyword evidence="10" id="KW-1185">Reference proteome</keyword>
<evidence type="ECO:0000256" key="1">
    <source>
        <dbReference type="ARBA" id="ARBA00022741"/>
    </source>
</evidence>
<dbReference type="SMART" id="SM00242">
    <property type="entry name" value="MYSc"/>
    <property type="match status" value="1"/>
</dbReference>
<comment type="similarity">
    <text evidence="6">Belongs to the TRAFAC class myosin-kinesin ATPase superfamily. Myosin family.</text>
</comment>
<feature type="region of interest" description="Disordered" evidence="7">
    <location>
        <begin position="55"/>
        <end position="204"/>
    </location>
</feature>
<keyword evidence="4 6" id="KW-0505">Motor protein</keyword>
<dbReference type="InterPro" id="IPR057772">
    <property type="entry name" value="SH3_Myo18a"/>
</dbReference>
<dbReference type="AlphaFoldDB" id="A0A7R8V5H3"/>
<feature type="binding site" evidence="6">
    <location>
        <begin position="441"/>
        <end position="448"/>
    </location>
    <ligand>
        <name>ATP</name>
        <dbReference type="ChEBI" id="CHEBI:30616"/>
    </ligand>
</feature>
<dbReference type="Pfam" id="PF24556">
    <property type="entry name" value="SH3_Myosin-XVIIIa"/>
    <property type="match status" value="1"/>
</dbReference>
<dbReference type="GO" id="GO:0016459">
    <property type="term" value="C:myosin complex"/>
    <property type="evidence" value="ECO:0007669"/>
    <property type="project" value="UniProtKB-KW"/>
</dbReference>
<feature type="compositionally biased region" description="Basic and acidic residues" evidence="7">
    <location>
        <begin position="152"/>
        <end position="175"/>
    </location>
</feature>
<dbReference type="SUPFAM" id="SSF52540">
    <property type="entry name" value="P-loop containing nucleoside triphosphate hydrolases"/>
    <property type="match status" value="1"/>
</dbReference>
<gene>
    <name evidence="9" type="ORF">HERILL_LOCUS15502</name>
</gene>
<keyword evidence="1 6" id="KW-0547">Nucleotide-binding</keyword>
<feature type="domain" description="Myosin motor" evidence="8">
    <location>
        <begin position="348"/>
        <end position="1084"/>
    </location>
</feature>
<dbReference type="GO" id="GO:0007015">
    <property type="term" value="P:actin filament organization"/>
    <property type="evidence" value="ECO:0007669"/>
    <property type="project" value="TreeGrafter"/>
</dbReference>
<evidence type="ECO:0000313" key="9">
    <source>
        <dbReference type="EMBL" id="CAD7093203.1"/>
    </source>
</evidence>
<evidence type="ECO:0000256" key="4">
    <source>
        <dbReference type="ARBA" id="ARBA00023175"/>
    </source>
</evidence>
<dbReference type="FunFam" id="3.40.850.10:FF:000020">
    <property type="entry name" value="unconventional myosin-XVIIIa isoform X1"/>
    <property type="match status" value="1"/>
</dbReference>
<evidence type="ECO:0000313" key="10">
    <source>
        <dbReference type="Proteomes" id="UP000594454"/>
    </source>
</evidence>
<dbReference type="GO" id="GO:0005737">
    <property type="term" value="C:cytoplasm"/>
    <property type="evidence" value="ECO:0007669"/>
    <property type="project" value="TreeGrafter"/>
</dbReference>
<dbReference type="InterPro" id="IPR036961">
    <property type="entry name" value="Kinesin_motor_dom_sf"/>
</dbReference>
<dbReference type="PANTHER" id="PTHR13140">
    <property type="entry name" value="MYOSIN"/>
    <property type="match status" value="1"/>
</dbReference>